<name>A0ABS9ZV98_9SPHI</name>
<gene>
    <name evidence="8" type="ORF">MMF97_00560</name>
</gene>
<dbReference type="InterPro" id="IPR001179">
    <property type="entry name" value="PPIase_FKBP_dom"/>
</dbReference>
<evidence type="ECO:0000259" key="7">
    <source>
        <dbReference type="PROSITE" id="PS50059"/>
    </source>
</evidence>
<sequence length="157" mass="16901">MKFQAKLLLVFFVVAGLITGCSKDKYDAEKQAGIDDGLIVDFIKKNNLSATKHSSGLYYQIITPGTGDYNINASSTVTVNYEGKLLDGSVFDKSKQAITFSLSQVIKGWTIGIPLIQPGGRIRLLIPSTLAYGNESPGPGIPKNSVLDFTVDLISVK</sequence>
<comment type="similarity">
    <text evidence="2 6">Belongs to the FKBP-type PPIase family.</text>
</comment>
<evidence type="ECO:0000256" key="5">
    <source>
        <dbReference type="PROSITE-ProRule" id="PRU00277"/>
    </source>
</evidence>
<dbReference type="PANTHER" id="PTHR43811:SF19">
    <property type="entry name" value="39 KDA FK506-BINDING NUCLEAR PROTEIN"/>
    <property type="match status" value="1"/>
</dbReference>
<comment type="catalytic activity">
    <reaction evidence="1 5 6">
        <text>[protein]-peptidylproline (omega=180) = [protein]-peptidylproline (omega=0)</text>
        <dbReference type="Rhea" id="RHEA:16237"/>
        <dbReference type="Rhea" id="RHEA-COMP:10747"/>
        <dbReference type="Rhea" id="RHEA-COMP:10748"/>
        <dbReference type="ChEBI" id="CHEBI:83833"/>
        <dbReference type="ChEBI" id="CHEBI:83834"/>
        <dbReference type="EC" id="5.2.1.8"/>
    </reaction>
</comment>
<proteinExistence type="inferred from homology"/>
<evidence type="ECO:0000256" key="1">
    <source>
        <dbReference type="ARBA" id="ARBA00000971"/>
    </source>
</evidence>
<keyword evidence="3 5" id="KW-0697">Rotamase</keyword>
<dbReference type="InterPro" id="IPR046357">
    <property type="entry name" value="PPIase_dom_sf"/>
</dbReference>
<evidence type="ECO:0000256" key="6">
    <source>
        <dbReference type="RuleBase" id="RU003915"/>
    </source>
</evidence>
<accession>A0ABS9ZV98</accession>
<dbReference type="EMBL" id="JALGBH010000001">
    <property type="protein sequence ID" value="MCJ0741179.1"/>
    <property type="molecule type" value="Genomic_DNA"/>
</dbReference>
<dbReference type="PROSITE" id="PS51257">
    <property type="entry name" value="PROKAR_LIPOPROTEIN"/>
    <property type="match status" value="1"/>
</dbReference>
<evidence type="ECO:0000256" key="3">
    <source>
        <dbReference type="ARBA" id="ARBA00023110"/>
    </source>
</evidence>
<dbReference type="SUPFAM" id="SSF54534">
    <property type="entry name" value="FKBP-like"/>
    <property type="match status" value="1"/>
</dbReference>
<evidence type="ECO:0000313" key="9">
    <source>
        <dbReference type="Proteomes" id="UP001165460"/>
    </source>
</evidence>
<dbReference type="PANTHER" id="PTHR43811">
    <property type="entry name" value="FKBP-TYPE PEPTIDYL-PROLYL CIS-TRANS ISOMERASE FKPA"/>
    <property type="match status" value="1"/>
</dbReference>
<dbReference type="Gene3D" id="3.10.50.40">
    <property type="match status" value="1"/>
</dbReference>
<dbReference type="GO" id="GO:0003755">
    <property type="term" value="F:peptidyl-prolyl cis-trans isomerase activity"/>
    <property type="evidence" value="ECO:0007669"/>
    <property type="project" value="UniProtKB-EC"/>
</dbReference>
<keyword evidence="4 5" id="KW-0413">Isomerase</keyword>
<evidence type="ECO:0000256" key="2">
    <source>
        <dbReference type="ARBA" id="ARBA00006577"/>
    </source>
</evidence>
<evidence type="ECO:0000313" key="8">
    <source>
        <dbReference type="EMBL" id="MCJ0741179.1"/>
    </source>
</evidence>
<reference evidence="8" key="1">
    <citation type="submission" date="2022-03" db="EMBL/GenBank/DDBJ databases">
        <authorList>
            <person name="Woo C.Y."/>
        </authorList>
    </citation>
    <scope>NUCLEOTIDE SEQUENCE</scope>
    <source>
        <strain evidence="8">CYS-01</strain>
    </source>
</reference>
<dbReference type="Proteomes" id="UP001165460">
    <property type="component" value="Unassembled WGS sequence"/>
</dbReference>
<dbReference type="RefSeq" id="WP_243357543.1">
    <property type="nucleotide sequence ID" value="NZ_JALGBH010000001.1"/>
</dbReference>
<keyword evidence="9" id="KW-1185">Reference proteome</keyword>
<dbReference type="EC" id="5.2.1.8" evidence="6"/>
<feature type="domain" description="PPIase FKBP-type" evidence="7">
    <location>
        <begin position="74"/>
        <end position="157"/>
    </location>
</feature>
<dbReference type="PROSITE" id="PS50059">
    <property type="entry name" value="FKBP_PPIASE"/>
    <property type="match status" value="1"/>
</dbReference>
<comment type="caution">
    <text evidence="8">The sequence shown here is derived from an EMBL/GenBank/DDBJ whole genome shotgun (WGS) entry which is preliminary data.</text>
</comment>
<organism evidence="8 9">
    <name type="scientific">Pedobacter montanisoli</name>
    <dbReference type="NCBI Taxonomy" id="2923277"/>
    <lineage>
        <taxon>Bacteria</taxon>
        <taxon>Pseudomonadati</taxon>
        <taxon>Bacteroidota</taxon>
        <taxon>Sphingobacteriia</taxon>
        <taxon>Sphingobacteriales</taxon>
        <taxon>Sphingobacteriaceae</taxon>
        <taxon>Pedobacter</taxon>
    </lineage>
</organism>
<evidence type="ECO:0000256" key="4">
    <source>
        <dbReference type="ARBA" id="ARBA00023235"/>
    </source>
</evidence>
<protein>
    <recommendedName>
        <fullName evidence="6">Peptidyl-prolyl cis-trans isomerase</fullName>
        <ecNumber evidence="6">5.2.1.8</ecNumber>
    </recommendedName>
</protein>
<dbReference type="Pfam" id="PF00254">
    <property type="entry name" value="FKBP_C"/>
    <property type="match status" value="1"/>
</dbReference>